<evidence type="ECO:0000313" key="7">
    <source>
        <dbReference type="Proteomes" id="UP000007305"/>
    </source>
</evidence>
<dbReference type="PROSITE" id="PS51746">
    <property type="entry name" value="PPM_2"/>
    <property type="match status" value="1"/>
</dbReference>
<dbReference type="AlphaFoldDB" id="A0A804R665"/>
<evidence type="ECO:0000256" key="1">
    <source>
        <dbReference type="ARBA" id="ARBA00013081"/>
    </source>
</evidence>
<dbReference type="PANTHER" id="PTHR46023">
    <property type="entry name" value="LIPASE CLASS 3 PROTEIN-LIKE"/>
    <property type="match status" value="1"/>
</dbReference>
<dbReference type="SMART" id="SM00332">
    <property type="entry name" value="PP2Cc"/>
    <property type="match status" value="1"/>
</dbReference>
<dbReference type="InParanoid" id="A0A804R665"/>
<dbReference type="Gramene" id="Zm00001eb392360_T001">
    <property type="protein sequence ID" value="Zm00001eb392360_P001"/>
    <property type="gene ID" value="Zm00001eb392360"/>
</dbReference>
<dbReference type="InterPro" id="IPR001932">
    <property type="entry name" value="PPM-type_phosphatase-like_dom"/>
</dbReference>
<dbReference type="PANTHER" id="PTHR46023:SF5">
    <property type="entry name" value="OS02G0780700 PROTEIN"/>
    <property type="match status" value="1"/>
</dbReference>
<feature type="region of interest" description="Disordered" evidence="4">
    <location>
        <begin position="1"/>
        <end position="20"/>
    </location>
</feature>
<evidence type="ECO:0000256" key="3">
    <source>
        <dbReference type="ARBA" id="ARBA00048336"/>
    </source>
</evidence>
<dbReference type="Gene3D" id="3.60.40.10">
    <property type="entry name" value="PPM-type phosphatase domain"/>
    <property type="match status" value="1"/>
</dbReference>
<evidence type="ECO:0000259" key="5">
    <source>
        <dbReference type="PROSITE" id="PS51746"/>
    </source>
</evidence>
<accession>A0A804R665</accession>
<dbReference type="EC" id="3.1.3.16" evidence="1"/>
<evidence type="ECO:0000256" key="2">
    <source>
        <dbReference type="ARBA" id="ARBA00047761"/>
    </source>
</evidence>
<evidence type="ECO:0000256" key="4">
    <source>
        <dbReference type="SAM" id="MobiDB-lite"/>
    </source>
</evidence>
<feature type="domain" description="PPM-type phosphatase" evidence="5">
    <location>
        <begin position="185"/>
        <end position="475"/>
    </location>
</feature>
<sequence length="475" mass="52684">MASPPHSVEVRTPGDSPRPTAALLSPSVAAPQPSTASRLLLLLTAAVAAATTFVLLRPPITVVTAASATARPLSKLSKPVVLLTPCHPRRFKDRDLLYPVIHSPTELLSYRGRELLLCEIHAALHGRLGTCCTPMWKSHPRRFKVTGYTMEDVLMQEPKAGILKPAFTILLDRDKKSILLLIRGTHSIRDTLTTATGAVVPFHHTIVQEGGVSDLVLGYALRALSGTSIADVPRLQNKGCWTFTGRWYSCSVDIRSEGTEGVCLYYLSGICSREVLKGEAYAAGDLGVVVHIAYFRMDEMMRGQRGWRELQALGDKINQFSGIIEGLIWSPKASDSNDRHDDWAFEEAYNLSRDHKPELEAERERIQSAGDMKFKQNKFLPPDKQILTANPDINIVELCDDDEFIVLACDGIWDCMSSQQLVDFIREHIDTVSTKQFNIICPFENCKHHLRIAFGLSLAIAHADVVLAICFLETE</sequence>
<reference evidence="6" key="3">
    <citation type="submission" date="2021-05" db="UniProtKB">
        <authorList>
            <consortium name="EnsemblPlants"/>
        </authorList>
    </citation>
    <scope>IDENTIFICATION</scope>
    <source>
        <strain evidence="6">cv. B73</strain>
    </source>
</reference>
<evidence type="ECO:0000313" key="6">
    <source>
        <dbReference type="EnsemblPlants" id="Zm00001eb392360_P001"/>
    </source>
</evidence>
<dbReference type="SUPFAM" id="SSF81606">
    <property type="entry name" value="PP2C-like"/>
    <property type="match status" value="1"/>
</dbReference>
<dbReference type="Proteomes" id="UP000007305">
    <property type="component" value="Chromosome 9"/>
</dbReference>
<organism evidence="6 7">
    <name type="scientific">Zea mays</name>
    <name type="common">Maize</name>
    <dbReference type="NCBI Taxonomy" id="4577"/>
    <lineage>
        <taxon>Eukaryota</taxon>
        <taxon>Viridiplantae</taxon>
        <taxon>Streptophyta</taxon>
        <taxon>Embryophyta</taxon>
        <taxon>Tracheophyta</taxon>
        <taxon>Spermatophyta</taxon>
        <taxon>Magnoliopsida</taxon>
        <taxon>Liliopsida</taxon>
        <taxon>Poales</taxon>
        <taxon>Poaceae</taxon>
        <taxon>PACMAD clade</taxon>
        <taxon>Panicoideae</taxon>
        <taxon>Andropogonodae</taxon>
        <taxon>Andropogoneae</taxon>
        <taxon>Tripsacinae</taxon>
        <taxon>Zea</taxon>
    </lineage>
</organism>
<dbReference type="CDD" id="cd00143">
    <property type="entry name" value="PP2Cc"/>
    <property type="match status" value="1"/>
</dbReference>
<reference evidence="7" key="1">
    <citation type="journal article" date="2009" name="Science">
        <title>The B73 maize genome: complexity, diversity, and dynamics.</title>
        <authorList>
            <person name="Schnable P.S."/>
            <person name="Ware D."/>
            <person name="Fulton R.S."/>
            <person name="Stein J.C."/>
            <person name="Wei F."/>
            <person name="Pasternak S."/>
            <person name="Liang C."/>
            <person name="Zhang J."/>
            <person name="Fulton L."/>
            <person name="Graves T.A."/>
            <person name="Minx P."/>
            <person name="Reily A.D."/>
            <person name="Courtney L."/>
            <person name="Kruchowski S.S."/>
            <person name="Tomlinson C."/>
            <person name="Strong C."/>
            <person name="Delehaunty K."/>
            <person name="Fronick C."/>
            <person name="Courtney B."/>
            <person name="Rock S.M."/>
            <person name="Belter E."/>
            <person name="Du F."/>
            <person name="Kim K."/>
            <person name="Abbott R.M."/>
            <person name="Cotton M."/>
            <person name="Levy A."/>
            <person name="Marchetto P."/>
            <person name="Ochoa K."/>
            <person name="Jackson S.M."/>
            <person name="Gillam B."/>
            <person name="Chen W."/>
            <person name="Yan L."/>
            <person name="Higginbotham J."/>
            <person name="Cardenas M."/>
            <person name="Waligorski J."/>
            <person name="Applebaum E."/>
            <person name="Phelps L."/>
            <person name="Falcone J."/>
            <person name="Kanchi K."/>
            <person name="Thane T."/>
            <person name="Scimone A."/>
            <person name="Thane N."/>
            <person name="Henke J."/>
            <person name="Wang T."/>
            <person name="Ruppert J."/>
            <person name="Shah N."/>
            <person name="Rotter K."/>
            <person name="Hodges J."/>
            <person name="Ingenthron E."/>
            <person name="Cordes M."/>
            <person name="Kohlberg S."/>
            <person name="Sgro J."/>
            <person name="Delgado B."/>
            <person name="Mead K."/>
            <person name="Chinwalla A."/>
            <person name="Leonard S."/>
            <person name="Crouse K."/>
            <person name="Collura K."/>
            <person name="Kudrna D."/>
            <person name="Currie J."/>
            <person name="He R."/>
            <person name="Angelova A."/>
            <person name="Rajasekar S."/>
            <person name="Mueller T."/>
            <person name="Lomeli R."/>
            <person name="Scara G."/>
            <person name="Ko A."/>
            <person name="Delaney K."/>
            <person name="Wissotski M."/>
            <person name="Lopez G."/>
            <person name="Campos D."/>
            <person name="Braidotti M."/>
            <person name="Ashley E."/>
            <person name="Golser W."/>
            <person name="Kim H."/>
            <person name="Lee S."/>
            <person name="Lin J."/>
            <person name="Dujmic Z."/>
            <person name="Kim W."/>
            <person name="Talag J."/>
            <person name="Zuccolo A."/>
            <person name="Fan C."/>
            <person name="Sebastian A."/>
            <person name="Kramer M."/>
            <person name="Spiegel L."/>
            <person name="Nascimento L."/>
            <person name="Zutavern T."/>
            <person name="Miller B."/>
            <person name="Ambroise C."/>
            <person name="Muller S."/>
            <person name="Spooner W."/>
            <person name="Narechania A."/>
            <person name="Ren L."/>
            <person name="Wei S."/>
            <person name="Kumari S."/>
            <person name="Faga B."/>
            <person name="Levy M.J."/>
            <person name="McMahan L."/>
            <person name="Van Buren P."/>
            <person name="Vaughn M.W."/>
            <person name="Ying K."/>
            <person name="Yeh C.-T."/>
            <person name="Emrich S.J."/>
            <person name="Jia Y."/>
            <person name="Kalyanaraman A."/>
            <person name="Hsia A.-P."/>
            <person name="Barbazuk W.B."/>
            <person name="Baucom R.S."/>
            <person name="Brutnell T.P."/>
            <person name="Carpita N.C."/>
            <person name="Chaparro C."/>
            <person name="Chia J.-M."/>
            <person name="Deragon J.-M."/>
            <person name="Estill J.C."/>
            <person name="Fu Y."/>
            <person name="Jeddeloh J.A."/>
            <person name="Han Y."/>
            <person name="Lee H."/>
            <person name="Li P."/>
            <person name="Lisch D.R."/>
            <person name="Liu S."/>
            <person name="Liu Z."/>
            <person name="Nagel D.H."/>
            <person name="McCann M.C."/>
            <person name="SanMiguel P."/>
            <person name="Myers A.M."/>
            <person name="Nettleton D."/>
            <person name="Nguyen J."/>
            <person name="Penning B.W."/>
            <person name="Ponnala L."/>
            <person name="Schneider K.L."/>
            <person name="Schwartz D.C."/>
            <person name="Sharma A."/>
            <person name="Soderlund C."/>
            <person name="Springer N.M."/>
            <person name="Sun Q."/>
            <person name="Wang H."/>
            <person name="Waterman M."/>
            <person name="Westerman R."/>
            <person name="Wolfgruber T.K."/>
            <person name="Yang L."/>
            <person name="Yu Y."/>
            <person name="Zhang L."/>
            <person name="Zhou S."/>
            <person name="Zhu Q."/>
            <person name="Bennetzen J.L."/>
            <person name="Dawe R.K."/>
            <person name="Jiang J."/>
            <person name="Jiang N."/>
            <person name="Presting G.G."/>
            <person name="Wessler S.R."/>
            <person name="Aluru S."/>
            <person name="Martienssen R.A."/>
            <person name="Clifton S.W."/>
            <person name="McCombie W.R."/>
            <person name="Wing R.A."/>
            <person name="Wilson R.K."/>
        </authorList>
    </citation>
    <scope>NUCLEOTIDE SEQUENCE [LARGE SCALE GENOMIC DNA]</scope>
    <source>
        <strain evidence="7">cv. B73</strain>
    </source>
</reference>
<proteinExistence type="predicted"/>
<keyword evidence="7" id="KW-1185">Reference proteome</keyword>
<dbReference type="Pfam" id="PF00481">
    <property type="entry name" value="PP2C"/>
    <property type="match status" value="1"/>
</dbReference>
<dbReference type="InterPro" id="IPR036457">
    <property type="entry name" value="PPM-type-like_dom_sf"/>
</dbReference>
<reference evidence="6" key="2">
    <citation type="submission" date="2019-07" db="EMBL/GenBank/DDBJ databases">
        <authorList>
            <person name="Seetharam A."/>
            <person name="Woodhouse M."/>
            <person name="Cannon E."/>
        </authorList>
    </citation>
    <scope>NUCLEOTIDE SEQUENCE [LARGE SCALE GENOMIC DNA]</scope>
    <source>
        <strain evidence="6">cv. B73</strain>
    </source>
</reference>
<comment type="catalytic activity">
    <reaction evidence="3">
        <text>O-phospho-L-threonyl-[protein] + H2O = L-threonyl-[protein] + phosphate</text>
        <dbReference type="Rhea" id="RHEA:47004"/>
        <dbReference type="Rhea" id="RHEA-COMP:11060"/>
        <dbReference type="Rhea" id="RHEA-COMP:11605"/>
        <dbReference type="ChEBI" id="CHEBI:15377"/>
        <dbReference type="ChEBI" id="CHEBI:30013"/>
        <dbReference type="ChEBI" id="CHEBI:43474"/>
        <dbReference type="ChEBI" id="CHEBI:61977"/>
        <dbReference type="EC" id="3.1.3.16"/>
    </reaction>
</comment>
<comment type="catalytic activity">
    <reaction evidence="2">
        <text>O-phospho-L-seryl-[protein] + H2O = L-seryl-[protein] + phosphate</text>
        <dbReference type="Rhea" id="RHEA:20629"/>
        <dbReference type="Rhea" id="RHEA-COMP:9863"/>
        <dbReference type="Rhea" id="RHEA-COMP:11604"/>
        <dbReference type="ChEBI" id="CHEBI:15377"/>
        <dbReference type="ChEBI" id="CHEBI:29999"/>
        <dbReference type="ChEBI" id="CHEBI:43474"/>
        <dbReference type="ChEBI" id="CHEBI:83421"/>
        <dbReference type="EC" id="3.1.3.16"/>
    </reaction>
</comment>
<dbReference type="EnsemblPlants" id="Zm00001eb392360_T001">
    <property type="protein sequence ID" value="Zm00001eb392360_P001"/>
    <property type="gene ID" value="Zm00001eb392360"/>
</dbReference>
<name>A0A804R665_MAIZE</name>
<dbReference type="GO" id="GO:0004722">
    <property type="term" value="F:protein serine/threonine phosphatase activity"/>
    <property type="evidence" value="ECO:0007669"/>
    <property type="project" value="UniProtKB-EC"/>
</dbReference>
<protein>
    <recommendedName>
        <fullName evidence="1">protein-serine/threonine phosphatase</fullName>
        <ecNumber evidence="1">3.1.3.16</ecNumber>
    </recommendedName>
</protein>